<organism evidence="4 5">
    <name type="scientific">Clostridium ganghwense</name>
    <dbReference type="NCBI Taxonomy" id="312089"/>
    <lineage>
        <taxon>Bacteria</taxon>
        <taxon>Bacillati</taxon>
        <taxon>Bacillota</taxon>
        <taxon>Clostridia</taxon>
        <taxon>Eubacteriales</taxon>
        <taxon>Clostridiaceae</taxon>
        <taxon>Clostridium</taxon>
    </lineage>
</organism>
<dbReference type="Pfam" id="PF00892">
    <property type="entry name" value="EamA"/>
    <property type="match status" value="2"/>
</dbReference>
<feature type="transmembrane region" description="Helical" evidence="2">
    <location>
        <begin position="95"/>
        <end position="116"/>
    </location>
</feature>
<sequence length="297" mass="32966">MKKIHGIIYSMLSSAAFGLTPIWTKDACSRGTNSMTVLFFRVLITAIILLLYFFIKKVDFKINKKQFFSLLFLGVIGYASTTICLFLSYNYVSSGLATTLHFVYPAVVTILMVLIYKEKIHLGKILSLIFSVVGVYCLIYTKNIQINPKGVFLAIISGVFYSIYIIGVDKGEVKEMNVLVSTFYVTLISAICIFIFGEFTVGIKLEISYYIAIDSLCIAIISTLLALVAFMKGIKIIGSSNASILSTFEPIVSVILGIIILKEEITFSIVIGTILIIFSVLVLTITERVKQKVQINI</sequence>
<feature type="transmembrane region" description="Helical" evidence="2">
    <location>
        <begin position="267"/>
        <end position="286"/>
    </location>
</feature>
<evidence type="ECO:0000256" key="1">
    <source>
        <dbReference type="ARBA" id="ARBA00007362"/>
    </source>
</evidence>
<name>A0ABT4CQU9_9CLOT</name>
<feature type="transmembrane region" description="Helical" evidence="2">
    <location>
        <begin position="7"/>
        <end position="24"/>
    </location>
</feature>
<feature type="transmembrane region" description="Helical" evidence="2">
    <location>
        <begin position="209"/>
        <end position="230"/>
    </location>
</feature>
<feature type="domain" description="EamA" evidence="3">
    <location>
        <begin position="6"/>
        <end position="139"/>
    </location>
</feature>
<feature type="transmembrane region" description="Helical" evidence="2">
    <location>
        <begin position="150"/>
        <end position="166"/>
    </location>
</feature>
<dbReference type="PANTHER" id="PTHR22911:SF137">
    <property type="entry name" value="SOLUTE CARRIER FAMILY 35 MEMBER G2-RELATED"/>
    <property type="match status" value="1"/>
</dbReference>
<reference evidence="4" key="1">
    <citation type="submission" date="2022-12" db="EMBL/GenBank/DDBJ databases">
        <authorList>
            <person name="Wang J."/>
        </authorList>
    </citation>
    <scope>NUCLEOTIDE SEQUENCE</scope>
    <source>
        <strain evidence="4">HY-42-06</strain>
    </source>
</reference>
<feature type="transmembrane region" description="Helical" evidence="2">
    <location>
        <begin position="178"/>
        <end position="197"/>
    </location>
</feature>
<dbReference type="RefSeq" id="WP_268050299.1">
    <property type="nucleotide sequence ID" value="NZ_JAPQES010000004.1"/>
</dbReference>
<gene>
    <name evidence="4" type="ORF">OXH55_12380</name>
</gene>
<keyword evidence="5" id="KW-1185">Reference proteome</keyword>
<evidence type="ECO:0000256" key="2">
    <source>
        <dbReference type="SAM" id="Phobius"/>
    </source>
</evidence>
<dbReference type="InterPro" id="IPR000620">
    <property type="entry name" value="EamA_dom"/>
</dbReference>
<dbReference type="PANTHER" id="PTHR22911">
    <property type="entry name" value="ACYL-MALONYL CONDENSING ENZYME-RELATED"/>
    <property type="match status" value="1"/>
</dbReference>
<dbReference type="InterPro" id="IPR037185">
    <property type="entry name" value="EmrE-like"/>
</dbReference>
<feature type="domain" description="EamA" evidence="3">
    <location>
        <begin position="149"/>
        <end position="284"/>
    </location>
</feature>
<evidence type="ECO:0000313" key="5">
    <source>
        <dbReference type="Proteomes" id="UP001079657"/>
    </source>
</evidence>
<proteinExistence type="inferred from homology"/>
<accession>A0ABT4CQU9</accession>
<dbReference type="SUPFAM" id="SSF103481">
    <property type="entry name" value="Multidrug resistance efflux transporter EmrE"/>
    <property type="match status" value="2"/>
</dbReference>
<feature type="transmembrane region" description="Helical" evidence="2">
    <location>
        <begin position="67"/>
        <end position="89"/>
    </location>
</feature>
<dbReference type="EMBL" id="JAPQES010000004">
    <property type="protein sequence ID" value="MCY6371438.1"/>
    <property type="molecule type" value="Genomic_DNA"/>
</dbReference>
<keyword evidence="2" id="KW-1133">Transmembrane helix</keyword>
<feature type="transmembrane region" description="Helical" evidence="2">
    <location>
        <begin position="125"/>
        <end position="144"/>
    </location>
</feature>
<comment type="caution">
    <text evidence="4">The sequence shown here is derived from an EMBL/GenBank/DDBJ whole genome shotgun (WGS) entry which is preliminary data.</text>
</comment>
<comment type="similarity">
    <text evidence="1">Belongs to the EamA transporter family.</text>
</comment>
<dbReference type="Proteomes" id="UP001079657">
    <property type="component" value="Unassembled WGS sequence"/>
</dbReference>
<evidence type="ECO:0000259" key="3">
    <source>
        <dbReference type="Pfam" id="PF00892"/>
    </source>
</evidence>
<protein>
    <submittedName>
        <fullName evidence="4">DMT family transporter</fullName>
    </submittedName>
</protein>
<keyword evidence="2" id="KW-0812">Transmembrane</keyword>
<evidence type="ECO:0000313" key="4">
    <source>
        <dbReference type="EMBL" id="MCY6371438.1"/>
    </source>
</evidence>
<keyword evidence="2" id="KW-0472">Membrane</keyword>
<feature type="transmembrane region" description="Helical" evidence="2">
    <location>
        <begin position="242"/>
        <end position="261"/>
    </location>
</feature>
<feature type="transmembrane region" description="Helical" evidence="2">
    <location>
        <begin position="36"/>
        <end position="55"/>
    </location>
</feature>